<evidence type="ECO:0000313" key="4">
    <source>
        <dbReference type="EMBL" id="KUF38350.1"/>
    </source>
</evidence>
<dbReference type="PANTHER" id="PTHR45228:SF5">
    <property type="entry name" value="CYCLIC DI-GMP PHOSPHODIESTERASE VC_1348-RELATED"/>
    <property type="match status" value="1"/>
</dbReference>
<dbReference type="SMART" id="SM00448">
    <property type="entry name" value="REC"/>
    <property type="match status" value="1"/>
</dbReference>
<dbReference type="Gene3D" id="1.10.3210.10">
    <property type="entry name" value="Hypothetical protein af1432"/>
    <property type="match status" value="1"/>
</dbReference>
<dbReference type="EMBL" id="LPXH01000040">
    <property type="protein sequence ID" value="KUF38350.1"/>
    <property type="molecule type" value="Genomic_DNA"/>
</dbReference>
<dbReference type="SUPFAM" id="SSF109604">
    <property type="entry name" value="HD-domain/PDEase-like"/>
    <property type="match status" value="1"/>
</dbReference>
<name>A0A0W7YTB6_9BURK</name>
<keyword evidence="5" id="KW-1185">Reference proteome</keyword>
<organism evidence="4 5">
    <name type="scientific">Comamonas kerstersii</name>
    <dbReference type="NCBI Taxonomy" id="225992"/>
    <lineage>
        <taxon>Bacteria</taxon>
        <taxon>Pseudomonadati</taxon>
        <taxon>Pseudomonadota</taxon>
        <taxon>Betaproteobacteria</taxon>
        <taxon>Burkholderiales</taxon>
        <taxon>Comamonadaceae</taxon>
        <taxon>Comamonas</taxon>
    </lineage>
</organism>
<dbReference type="InterPro" id="IPR001789">
    <property type="entry name" value="Sig_transdc_resp-reg_receiver"/>
</dbReference>
<dbReference type="GO" id="GO:0008081">
    <property type="term" value="F:phosphoric diester hydrolase activity"/>
    <property type="evidence" value="ECO:0007669"/>
    <property type="project" value="UniProtKB-ARBA"/>
</dbReference>
<dbReference type="InterPro" id="IPR052020">
    <property type="entry name" value="Cyclic_di-GMP/3'3'-cGAMP_PDE"/>
</dbReference>
<evidence type="ECO:0000259" key="2">
    <source>
        <dbReference type="PROSITE" id="PS50110"/>
    </source>
</evidence>
<dbReference type="Pfam" id="PF00072">
    <property type="entry name" value="Response_reg"/>
    <property type="match status" value="1"/>
</dbReference>
<dbReference type="PROSITE" id="PS50110">
    <property type="entry name" value="RESPONSE_REGULATORY"/>
    <property type="match status" value="1"/>
</dbReference>
<dbReference type="CDD" id="cd19920">
    <property type="entry name" value="REC_PA4781-like"/>
    <property type="match status" value="1"/>
</dbReference>
<gene>
    <name evidence="4" type="ORF">AS359_11495</name>
</gene>
<comment type="caution">
    <text evidence="4">The sequence shown here is derived from an EMBL/GenBank/DDBJ whole genome shotgun (WGS) entry which is preliminary data.</text>
</comment>
<evidence type="ECO:0000259" key="3">
    <source>
        <dbReference type="PROSITE" id="PS51832"/>
    </source>
</evidence>
<dbReference type="InterPro" id="IPR011006">
    <property type="entry name" value="CheY-like_superfamily"/>
</dbReference>
<reference evidence="4 5" key="1">
    <citation type="submission" date="2015-12" db="EMBL/GenBank/DDBJ databases">
        <title>Complete genome sequence of a multi-drug resistant strain Acidovorax sp. 12322-1.</title>
        <authorList>
            <person name="Ming D."/>
            <person name="Wang M."/>
            <person name="Hu S."/>
            <person name="Zhou Y."/>
            <person name="Jiang T."/>
        </authorList>
    </citation>
    <scope>NUCLEOTIDE SEQUENCE [LARGE SCALE GENOMIC DNA]</scope>
    <source>
        <strain evidence="4 5">12322-1</strain>
    </source>
</reference>
<dbReference type="InterPro" id="IPR003607">
    <property type="entry name" value="HD/PDEase_dom"/>
</dbReference>
<dbReference type="Gene3D" id="3.40.50.2300">
    <property type="match status" value="1"/>
</dbReference>
<dbReference type="Proteomes" id="UP000053300">
    <property type="component" value="Unassembled WGS sequence"/>
</dbReference>
<feature type="modified residue" description="4-aspartylphosphate" evidence="1">
    <location>
        <position position="59"/>
    </location>
</feature>
<dbReference type="GO" id="GO:0000160">
    <property type="term" value="P:phosphorelay signal transduction system"/>
    <property type="evidence" value="ECO:0007669"/>
    <property type="project" value="InterPro"/>
</dbReference>
<feature type="domain" description="HD-GYP" evidence="3">
    <location>
        <begin position="134"/>
        <end position="331"/>
    </location>
</feature>
<protein>
    <submittedName>
        <fullName evidence="4">Two-component system response regulator</fullName>
    </submittedName>
</protein>
<dbReference type="CDD" id="cd00077">
    <property type="entry name" value="HDc"/>
    <property type="match status" value="1"/>
</dbReference>
<dbReference type="RefSeq" id="WP_058880500.1">
    <property type="nucleotide sequence ID" value="NZ_LPXH01000040.1"/>
</dbReference>
<dbReference type="SUPFAM" id="SSF52172">
    <property type="entry name" value="CheY-like"/>
    <property type="match status" value="1"/>
</dbReference>
<dbReference type="PROSITE" id="PS51832">
    <property type="entry name" value="HD_GYP"/>
    <property type="match status" value="1"/>
</dbReference>
<evidence type="ECO:0000313" key="5">
    <source>
        <dbReference type="Proteomes" id="UP000053300"/>
    </source>
</evidence>
<dbReference type="InterPro" id="IPR037522">
    <property type="entry name" value="HD_GYP_dom"/>
</dbReference>
<keyword evidence="1" id="KW-0597">Phosphoprotein</keyword>
<accession>A0A0W7YTB6</accession>
<dbReference type="STRING" id="225992.B5M06_06005"/>
<dbReference type="SMART" id="SM00471">
    <property type="entry name" value="HDc"/>
    <property type="match status" value="1"/>
</dbReference>
<sequence>MLPKHEDRRPRLLLVDDEPTNLHVLRQILGEDYRLQFATDGRKALQLAQQQKPDLILLDIMMPELNGYDVCRQLKADPRTESIPVIFVSALAEVGDEADGFAAGAVDYIIKPVRAPVVRARVRTHLSLVDIEALRQSRLQIVQRLGRAAEYKDNETGMHVLRMSHYSHALALAMGCAPEWADDLLHAAPMHDVGKIGIPDAVLLKPGPLDDEEWQIMRQHPVIGAEILGEHEGGMLQMARSIALAHHEQWVGSGYPAGLRGTDIPLAVRIVAIADVFDALTSVRPYKRAWSVDEALAHIAAQAGSHFDPELVSAFISLRSQLEAIRQRWKDESPACAELAAAL</sequence>
<dbReference type="PANTHER" id="PTHR45228">
    <property type="entry name" value="CYCLIC DI-GMP PHOSPHODIESTERASE TM_0186-RELATED"/>
    <property type="match status" value="1"/>
</dbReference>
<proteinExistence type="predicted"/>
<dbReference type="Pfam" id="PF13487">
    <property type="entry name" value="HD_5"/>
    <property type="match status" value="1"/>
</dbReference>
<dbReference type="AlphaFoldDB" id="A0A0W7YTB6"/>
<feature type="domain" description="Response regulatory" evidence="2">
    <location>
        <begin position="11"/>
        <end position="126"/>
    </location>
</feature>
<evidence type="ECO:0000256" key="1">
    <source>
        <dbReference type="PROSITE-ProRule" id="PRU00169"/>
    </source>
</evidence>